<evidence type="ECO:0000256" key="2">
    <source>
        <dbReference type="ARBA" id="ARBA00022475"/>
    </source>
</evidence>
<evidence type="ECO:0000256" key="6">
    <source>
        <dbReference type="SAM" id="Phobius"/>
    </source>
</evidence>
<evidence type="ECO:0000256" key="5">
    <source>
        <dbReference type="ARBA" id="ARBA00023136"/>
    </source>
</evidence>
<evidence type="ECO:0008006" key="9">
    <source>
        <dbReference type="Google" id="ProtNLM"/>
    </source>
</evidence>
<reference evidence="7 8" key="1">
    <citation type="submission" date="2018-06" db="EMBL/GenBank/DDBJ databases">
        <title>Genomic Encyclopedia of Type Strains, Phase IV (KMG-IV): sequencing the most valuable type-strain genomes for metagenomic binning, comparative biology and taxonomic classification.</title>
        <authorList>
            <person name="Goeker M."/>
        </authorList>
    </citation>
    <scope>NUCLEOTIDE SEQUENCE [LARGE SCALE GENOMIC DNA]</scope>
    <source>
        <strain evidence="7 8">DSM 24032</strain>
    </source>
</reference>
<evidence type="ECO:0000313" key="7">
    <source>
        <dbReference type="EMBL" id="RBP51493.1"/>
    </source>
</evidence>
<dbReference type="PANTHER" id="PTHR30561">
    <property type="entry name" value="SMR FAMILY PROTON-DEPENDENT DRUG EFFLUX TRANSPORTER SUGE"/>
    <property type="match status" value="1"/>
</dbReference>
<evidence type="ECO:0000256" key="3">
    <source>
        <dbReference type="ARBA" id="ARBA00022692"/>
    </source>
</evidence>
<dbReference type="Gene3D" id="1.10.3730.20">
    <property type="match status" value="1"/>
</dbReference>
<proteinExistence type="predicted"/>
<dbReference type="PANTHER" id="PTHR30561:SF9">
    <property type="entry name" value="4-AMINO-4-DEOXY-L-ARABINOSE-PHOSPHOUNDECAPRENOL FLIPPASE SUBUNIT ARNF-RELATED"/>
    <property type="match status" value="1"/>
</dbReference>
<organism evidence="7 8">
    <name type="scientific">Arenicella xantha</name>
    <dbReference type="NCBI Taxonomy" id="644221"/>
    <lineage>
        <taxon>Bacteria</taxon>
        <taxon>Pseudomonadati</taxon>
        <taxon>Pseudomonadota</taxon>
        <taxon>Gammaproteobacteria</taxon>
        <taxon>Arenicellales</taxon>
        <taxon>Arenicellaceae</taxon>
        <taxon>Arenicella</taxon>
    </lineage>
</organism>
<keyword evidence="8" id="KW-1185">Reference proteome</keyword>
<evidence type="ECO:0000256" key="4">
    <source>
        <dbReference type="ARBA" id="ARBA00022989"/>
    </source>
</evidence>
<dbReference type="GO" id="GO:0022857">
    <property type="term" value="F:transmembrane transporter activity"/>
    <property type="evidence" value="ECO:0007669"/>
    <property type="project" value="InterPro"/>
</dbReference>
<dbReference type="InterPro" id="IPR000390">
    <property type="entry name" value="Small_drug/metabolite_transptr"/>
</dbReference>
<evidence type="ECO:0000313" key="8">
    <source>
        <dbReference type="Proteomes" id="UP000253083"/>
    </source>
</evidence>
<gene>
    <name evidence="7" type="ORF">DFR28_102923</name>
</gene>
<dbReference type="InParanoid" id="A0A395JL23"/>
<accession>A0A395JL23</accession>
<feature type="transmembrane region" description="Helical" evidence="6">
    <location>
        <begin position="106"/>
        <end position="123"/>
    </location>
</feature>
<dbReference type="AlphaFoldDB" id="A0A395JL23"/>
<comment type="caution">
    <text evidence="7">The sequence shown here is derived from an EMBL/GenBank/DDBJ whole genome shotgun (WGS) entry which is preliminary data.</text>
</comment>
<comment type="subcellular location">
    <subcellularLocation>
        <location evidence="1">Cell membrane</location>
        <topology evidence="1">Multi-pass membrane protein</topology>
    </subcellularLocation>
</comment>
<keyword evidence="5 6" id="KW-0472">Membrane</keyword>
<protein>
    <recommendedName>
        <fullName evidence="9">EamA-like transporter family protein</fullName>
    </recommendedName>
</protein>
<dbReference type="FunCoup" id="A0A395JL23">
    <property type="interactions" value="35"/>
</dbReference>
<feature type="transmembrane region" description="Helical" evidence="6">
    <location>
        <begin position="51"/>
        <end position="73"/>
    </location>
</feature>
<name>A0A395JL23_9GAMM</name>
<dbReference type="Proteomes" id="UP000253083">
    <property type="component" value="Unassembled WGS sequence"/>
</dbReference>
<keyword evidence="3 6" id="KW-0812">Transmembrane</keyword>
<feature type="transmembrane region" description="Helical" evidence="6">
    <location>
        <begin position="80"/>
        <end position="100"/>
    </location>
</feature>
<keyword evidence="2" id="KW-1003">Cell membrane</keyword>
<keyword evidence="4 6" id="KW-1133">Transmembrane helix</keyword>
<evidence type="ECO:0000256" key="1">
    <source>
        <dbReference type="ARBA" id="ARBA00004651"/>
    </source>
</evidence>
<dbReference type="GO" id="GO:0005886">
    <property type="term" value="C:plasma membrane"/>
    <property type="evidence" value="ECO:0007669"/>
    <property type="project" value="UniProtKB-SubCell"/>
</dbReference>
<dbReference type="SUPFAM" id="SSF103481">
    <property type="entry name" value="Multidrug resistance efflux transporter EmrE"/>
    <property type="match status" value="1"/>
</dbReference>
<sequence>MSLTNFSIVILSVFMSTFAQLILKVGANKIRADGLTEKVDLSSISYVLSYFNIYILLGLAIYVVSAANWIWVLTRVEISAAYPFISLGFIMTLAAGVGVFGETLSFGKVFGTALIVVGCVFVARA</sequence>
<dbReference type="InterPro" id="IPR037185">
    <property type="entry name" value="EmrE-like"/>
</dbReference>
<dbReference type="EMBL" id="QNRT01000002">
    <property type="protein sequence ID" value="RBP51493.1"/>
    <property type="molecule type" value="Genomic_DNA"/>
</dbReference>